<dbReference type="InterPro" id="IPR011726">
    <property type="entry name" value="KdpF"/>
</dbReference>
<dbReference type="RefSeq" id="WP_013639830.1">
    <property type="nucleotide sequence ID" value="NC_015186.1"/>
</dbReference>
<keyword evidence="1" id="KW-1133">Transmembrane helix</keyword>
<dbReference type="AlphaFoldDB" id="F0IXA2"/>
<feature type="transmembrane region" description="Helical" evidence="1">
    <location>
        <begin position="40"/>
        <end position="59"/>
    </location>
</feature>
<dbReference type="Proteomes" id="UP000007100">
    <property type="component" value="Chromosome"/>
</dbReference>
<sequence>MTHHGGPSYARSCLRDLRPLPALRERLREDLTKAGSMIDLILSGIAALLILVYLVWALLRPEDF</sequence>
<reference evidence="2 3" key="1">
    <citation type="submission" date="2010-12" db="EMBL/GenBank/DDBJ databases">
        <title>Whole genome sequence of Acidiphilium multivorum AIU301.</title>
        <authorList>
            <person name="Narita-Yamada S."/>
            <person name="Nakamura S."/>
            <person name="Ito N."/>
            <person name="Takarada H."/>
            <person name="Katano Y."/>
            <person name="Nakazawa H."/>
            <person name="Hosoyama A."/>
            <person name="Yamada R."/>
            <person name="Fujita N."/>
        </authorList>
    </citation>
    <scope>NUCLEOTIDE SEQUENCE [LARGE SCALE GENOMIC DNA]</scope>
    <source>
        <strain evidence="3">DSM 11245 / JCM 8867 / AIU301</strain>
    </source>
</reference>
<gene>
    <name evidence="2" type="primary">kdpF</name>
    <name evidence="2" type="ordered locus">ACMV_11650</name>
</gene>
<keyword evidence="2" id="KW-0378">Hydrolase</keyword>
<keyword evidence="1" id="KW-0472">Membrane</keyword>
<protein>
    <submittedName>
        <fullName evidence="2">Potassium-transporting ATPase F subunit</fullName>
        <ecNumber evidence="2">3.6.3.12</ecNumber>
    </submittedName>
</protein>
<dbReference type="HOGENOM" id="CLU_2857455_0_0_5"/>
<keyword evidence="1" id="KW-0812">Transmembrane</keyword>
<dbReference type="KEGG" id="amv:ACMV_11650"/>
<name>F0IXA2_ACIMA</name>
<proteinExistence type="predicted"/>
<dbReference type="EC" id="3.6.3.12" evidence="2"/>
<dbReference type="Pfam" id="PF09604">
    <property type="entry name" value="Potass_KdpF"/>
    <property type="match status" value="1"/>
</dbReference>
<dbReference type="GO" id="GO:0008556">
    <property type="term" value="F:P-type potassium transmembrane transporter activity"/>
    <property type="evidence" value="ECO:0007669"/>
    <property type="project" value="InterPro"/>
</dbReference>
<evidence type="ECO:0000313" key="3">
    <source>
        <dbReference type="Proteomes" id="UP000007100"/>
    </source>
</evidence>
<dbReference type="EMBL" id="AP012035">
    <property type="protein sequence ID" value="BAJ80512.1"/>
    <property type="molecule type" value="Genomic_DNA"/>
</dbReference>
<organism evidence="2 3">
    <name type="scientific">Acidiphilium multivorum (strain DSM 11245 / JCM 8867 / NBRC 100883 / AIU 301)</name>
    <dbReference type="NCBI Taxonomy" id="926570"/>
    <lineage>
        <taxon>Bacteria</taxon>
        <taxon>Pseudomonadati</taxon>
        <taxon>Pseudomonadota</taxon>
        <taxon>Alphaproteobacteria</taxon>
        <taxon>Acetobacterales</taxon>
        <taxon>Acidocellaceae</taxon>
        <taxon>Acidiphilium</taxon>
    </lineage>
</organism>
<dbReference type="GO" id="GO:0016787">
    <property type="term" value="F:hydrolase activity"/>
    <property type="evidence" value="ECO:0007669"/>
    <property type="project" value="UniProtKB-KW"/>
</dbReference>
<accession>F0IXA2</accession>
<keyword evidence="3" id="KW-1185">Reference proteome</keyword>
<evidence type="ECO:0000313" key="2">
    <source>
        <dbReference type="EMBL" id="BAJ80512.1"/>
    </source>
</evidence>
<evidence type="ECO:0000256" key="1">
    <source>
        <dbReference type="SAM" id="Phobius"/>
    </source>
</evidence>
<dbReference type="GO" id="GO:0005886">
    <property type="term" value="C:plasma membrane"/>
    <property type="evidence" value="ECO:0007669"/>
    <property type="project" value="InterPro"/>
</dbReference>